<dbReference type="InterPro" id="IPR027417">
    <property type="entry name" value="P-loop_NTPase"/>
</dbReference>
<comment type="caution">
    <text evidence="12">The sequence shown here is derived from an EMBL/GenBank/DDBJ whole genome shotgun (WGS) entry which is preliminary data.</text>
</comment>
<dbReference type="InterPro" id="IPR007695">
    <property type="entry name" value="DNA_mismatch_repair_MutS-lik_N"/>
</dbReference>
<dbReference type="Proteomes" id="UP000442694">
    <property type="component" value="Unassembled WGS sequence"/>
</dbReference>
<dbReference type="Gene3D" id="3.40.1170.10">
    <property type="entry name" value="DNA repair protein MutS, domain I"/>
    <property type="match status" value="1"/>
</dbReference>
<dbReference type="InterPro" id="IPR045076">
    <property type="entry name" value="MutS"/>
</dbReference>
<dbReference type="InterPro" id="IPR017261">
    <property type="entry name" value="DNA_mismatch_repair_MutS/MSH"/>
</dbReference>
<evidence type="ECO:0000313" key="13">
    <source>
        <dbReference type="Proteomes" id="UP000442694"/>
    </source>
</evidence>
<dbReference type="SUPFAM" id="SSF55271">
    <property type="entry name" value="DNA repair protein MutS, domain I"/>
    <property type="match status" value="1"/>
</dbReference>
<evidence type="ECO:0000256" key="9">
    <source>
        <dbReference type="NCBIfam" id="TIGR01070"/>
    </source>
</evidence>
<dbReference type="PANTHER" id="PTHR11361:SF34">
    <property type="entry name" value="DNA MISMATCH REPAIR PROTEIN MSH1, MITOCHONDRIAL"/>
    <property type="match status" value="1"/>
</dbReference>
<dbReference type="SMART" id="SM00533">
    <property type="entry name" value="MUTSd"/>
    <property type="match status" value="1"/>
</dbReference>
<comment type="function">
    <text evidence="8">This protein is involved in the repair of mismatches in DNA. It is possible that it carries out the mismatch recognition step. This protein has a weak ATPase activity.</text>
</comment>
<keyword evidence="5" id="KW-0067">ATP-binding</keyword>
<dbReference type="GO" id="GO:0006298">
    <property type="term" value="P:mismatch repair"/>
    <property type="evidence" value="ECO:0007669"/>
    <property type="project" value="UniProtKB-UniRule"/>
</dbReference>
<dbReference type="NCBIfam" id="TIGR01070">
    <property type="entry name" value="mutS1"/>
    <property type="match status" value="1"/>
</dbReference>
<evidence type="ECO:0000256" key="5">
    <source>
        <dbReference type="ARBA" id="ARBA00022840"/>
    </source>
</evidence>
<reference evidence="12 13" key="1">
    <citation type="submission" date="2019-10" db="EMBL/GenBank/DDBJ databases">
        <title>New genus of Silvanigrellaceae.</title>
        <authorList>
            <person name="Pitt A."/>
            <person name="Hahn M.W."/>
        </authorList>
    </citation>
    <scope>NUCLEOTIDE SEQUENCE [LARGE SCALE GENOMIC DNA]</scope>
    <source>
        <strain evidence="12 13">33A1-SZDP</strain>
    </source>
</reference>
<organism evidence="12 13">
    <name type="scientific">Fluviispira multicolorata</name>
    <dbReference type="NCBI Taxonomy" id="2654512"/>
    <lineage>
        <taxon>Bacteria</taxon>
        <taxon>Pseudomonadati</taxon>
        <taxon>Bdellovibrionota</taxon>
        <taxon>Oligoflexia</taxon>
        <taxon>Silvanigrellales</taxon>
        <taxon>Silvanigrellaceae</taxon>
        <taxon>Fluviispira</taxon>
    </lineage>
</organism>
<dbReference type="InterPro" id="IPR036678">
    <property type="entry name" value="MutS_con_dom_sf"/>
</dbReference>
<proteinExistence type="inferred from homology"/>
<name>A0A833JDW4_9BACT</name>
<protein>
    <recommendedName>
        <fullName evidence="2 9">DNA mismatch repair protein MutS</fullName>
    </recommendedName>
</protein>
<evidence type="ECO:0000256" key="8">
    <source>
        <dbReference type="ARBA" id="ARBA00024647"/>
    </source>
</evidence>
<evidence type="ECO:0000256" key="1">
    <source>
        <dbReference type="ARBA" id="ARBA00006271"/>
    </source>
</evidence>
<gene>
    <name evidence="12" type="primary">mutS</name>
    <name evidence="12" type="ORF">GCL57_05010</name>
</gene>
<dbReference type="InterPro" id="IPR016151">
    <property type="entry name" value="DNA_mismatch_repair_MutS_N"/>
</dbReference>
<dbReference type="InterPro" id="IPR036187">
    <property type="entry name" value="DNA_mismatch_repair_MutS_sf"/>
</dbReference>
<dbReference type="RefSeq" id="WP_152212184.1">
    <property type="nucleotide sequence ID" value="NZ_WFLN01000005.1"/>
</dbReference>
<dbReference type="Gene3D" id="3.40.50.300">
    <property type="entry name" value="P-loop containing nucleotide triphosphate hydrolases"/>
    <property type="match status" value="1"/>
</dbReference>
<dbReference type="EMBL" id="WFLN01000005">
    <property type="protein sequence ID" value="KAB8032009.1"/>
    <property type="molecule type" value="Genomic_DNA"/>
</dbReference>
<dbReference type="GO" id="GO:0140664">
    <property type="term" value="F:ATP-dependent DNA damage sensor activity"/>
    <property type="evidence" value="ECO:0007669"/>
    <property type="project" value="InterPro"/>
</dbReference>
<keyword evidence="7 10" id="KW-0234">DNA repair</keyword>
<dbReference type="NCBIfam" id="NF003810">
    <property type="entry name" value="PRK05399.1"/>
    <property type="match status" value="1"/>
</dbReference>
<dbReference type="GO" id="GO:0030983">
    <property type="term" value="F:mismatched DNA binding"/>
    <property type="evidence" value="ECO:0007669"/>
    <property type="project" value="InterPro"/>
</dbReference>
<dbReference type="PANTHER" id="PTHR11361">
    <property type="entry name" value="DNA MISMATCH REPAIR PROTEIN MUTS FAMILY MEMBER"/>
    <property type="match status" value="1"/>
</dbReference>
<dbReference type="GO" id="GO:0005829">
    <property type="term" value="C:cytosol"/>
    <property type="evidence" value="ECO:0007669"/>
    <property type="project" value="TreeGrafter"/>
</dbReference>
<dbReference type="GO" id="GO:0005524">
    <property type="term" value="F:ATP binding"/>
    <property type="evidence" value="ECO:0007669"/>
    <property type="project" value="UniProtKB-UniRule"/>
</dbReference>
<dbReference type="SMART" id="SM00534">
    <property type="entry name" value="MUTSac"/>
    <property type="match status" value="1"/>
</dbReference>
<evidence type="ECO:0000313" key="12">
    <source>
        <dbReference type="EMBL" id="KAB8032009.1"/>
    </source>
</evidence>
<dbReference type="Gene3D" id="6.10.140.430">
    <property type="match status" value="1"/>
</dbReference>
<dbReference type="PIRSF" id="PIRSF037677">
    <property type="entry name" value="DNA_mis_repair_Msh6"/>
    <property type="match status" value="1"/>
</dbReference>
<evidence type="ECO:0000256" key="2">
    <source>
        <dbReference type="ARBA" id="ARBA00021982"/>
    </source>
</evidence>
<comment type="similarity">
    <text evidence="1 10">Belongs to the DNA mismatch repair MutS family.</text>
</comment>
<dbReference type="Gene3D" id="3.30.420.110">
    <property type="entry name" value="MutS, connector domain"/>
    <property type="match status" value="1"/>
</dbReference>
<dbReference type="Pfam" id="PF00488">
    <property type="entry name" value="MutS_V"/>
    <property type="match status" value="1"/>
</dbReference>
<evidence type="ECO:0000256" key="7">
    <source>
        <dbReference type="ARBA" id="ARBA00023204"/>
    </source>
</evidence>
<dbReference type="SUPFAM" id="SSF48334">
    <property type="entry name" value="DNA repair protein MutS, domain III"/>
    <property type="match status" value="1"/>
</dbReference>
<keyword evidence="4 10" id="KW-0227">DNA damage</keyword>
<evidence type="ECO:0000259" key="11">
    <source>
        <dbReference type="PROSITE" id="PS00486"/>
    </source>
</evidence>
<evidence type="ECO:0000256" key="3">
    <source>
        <dbReference type="ARBA" id="ARBA00022741"/>
    </source>
</evidence>
<feature type="domain" description="DNA mismatch repair proteins mutS family" evidence="11">
    <location>
        <begin position="752"/>
        <end position="768"/>
    </location>
</feature>
<accession>A0A833JDW4</accession>
<dbReference type="Gene3D" id="1.10.1420.10">
    <property type="match status" value="2"/>
</dbReference>
<dbReference type="Pfam" id="PF05190">
    <property type="entry name" value="MutS_IV"/>
    <property type="match status" value="1"/>
</dbReference>
<keyword evidence="13" id="KW-1185">Reference proteome</keyword>
<keyword evidence="3 10" id="KW-0547">Nucleotide-binding</keyword>
<dbReference type="InterPro" id="IPR007861">
    <property type="entry name" value="DNA_mismatch_repair_MutS_clamp"/>
</dbReference>
<dbReference type="InterPro" id="IPR007696">
    <property type="entry name" value="DNA_mismatch_repair_MutS_core"/>
</dbReference>
<sequence>MTLVENLNMNSTHSLLKHWLANGKELPPHLKPAIEKLSSEHISGISLNQLDSPMMKQFKTAKDEVPDALLFFRMGDFYELFGIDAIIVSDICGLTLTSRDKSSANPVPMAGSPAVGYKNALKKCILAGFKVAVCDQVEDPRQAKGIVRREITRIATPAVPGDLDDEETSHETKFGCYLASIIEHKKTYSIAYVDVSTGEFRITQNLNELLLSQEIATIAPREILVPKSIQNYIHELIKSLQKNHSTTVNVIDNWILRSPVNCKELFLEFFKEKDLNSFGLNEITNGLQCTCAILQYLKSTQKSVLKNIQFITYYDLTAHLIIDEGTRKHLDFFYTASGEKKGSLFHFLNKCSTATGSRKLIRRLNYPFKNLKEIEKSHLIISEFLEQTEIVNEIIENLRSTADIDRLLSRAAQKNLDARGMAWLKQTLISLPTLEKVLNKVKSNPFKNNSIIKSIEPLKDLLIKSLAEEPSAVMGKGGIVFKEGYSKELDAAIALTTNFSELLNSLEQKEREISQISTLKIGYTGAFGYYFEISKGKIAQAPKHFIRKQTLTNCERYITPELKELEEKSLNASDERIILEKEILEYLRTQILEYSSILTKASELIADIDLSVTFAQLAQQYDWCHPSLSNKIFTKLTGSTHPILANLQTTEVFVPNDISLGIINESSEQNPLVHLITGPNMAGKSTLMRQVAVTQVLCQIGSYVPAQKAEIGLVDRIFTRIGSGDNALKSQSTFMVEMLETANMLRFATPQSLLLLDEIGRGTSTFDGLSIAWSILENLSEKVTARALFSTHYHELQEVCKTHNNICPMHMSVVETTCKDENNQDKKEIIFSRKYAHGGSGKSYGLHVAELAGIPSSIIARAEEVLLKLEQEPEAKPIQLKSNQIKIPQESPIKNSLQMALTSLDLDGTTPRQALEVLYILKEFAAQKQLAEGEQSVHLLKTLAKQQNLAKKQKERLLSNEQTLF</sequence>
<evidence type="ECO:0000256" key="4">
    <source>
        <dbReference type="ARBA" id="ARBA00022763"/>
    </source>
</evidence>
<dbReference type="Pfam" id="PF05188">
    <property type="entry name" value="MutS_II"/>
    <property type="match status" value="1"/>
</dbReference>
<dbReference type="InterPro" id="IPR005748">
    <property type="entry name" value="DNA_mismatch_repair_MutS"/>
</dbReference>
<dbReference type="Pfam" id="PF05192">
    <property type="entry name" value="MutS_III"/>
    <property type="match status" value="1"/>
</dbReference>
<dbReference type="Pfam" id="PF01624">
    <property type="entry name" value="MutS_I"/>
    <property type="match status" value="1"/>
</dbReference>
<evidence type="ECO:0000256" key="6">
    <source>
        <dbReference type="ARBA" id="ARBA00023125"/>
    </source>
</evidence>
<dbReference type="AlphaFoldDB" id="A0A833JDW4"/>
<dbReference type="InterPro" id="IPR000432">
    <property type="entry name" value="DNA_mismatch_repair_MutS_C"/>
</dbReference>
<keyword evidence="6 10" id="KW-0238">DNA-binding</keyword>
<evidence type="ECO:0000256" key="10">
    <source>
        <dbReference type="RuleBase" id="RU003756"/>
    </source>
</evidence>
<dbReference type="PROSITE" id="PS00486">
    <property type="entry name" value="DNA_MISMATCH_REPAIR_2"/>
    <property type="match status" value="1"/>
</dbReference>
<dbReference type="SUPFAM" id="SSF53150">
    <property type="entry name" value="DNA repair protein MutS, domain II"/>
    <property type="match status" value="1"/>
</dbReference>
<dbReference type="SUPFAM" id="SSF52540">
    <property type="entry name" value="P-loop containing nucleoside triphosphate hydrolases"/>
    <property type="match status" value="1"/>
</dbReference>
<dbReference type="InterPro" id="IPR007860">
    <property type="entry name" value="DNA_mmatch_repair_MutS_con_dom"/>
</dbReference>